<feature type="compositionally biased region" description="Polar residues" evidence="1">
    <location>
        <begin position="262"/>
        <end position="274"/>
    </location>
</feature>
<gene>
    <name evidence="3" type="ORF">BWY43_00079</name>
</gene>
<dbReference type="Proteomes" id="UP000485367">
    <property type="component" value="Unassembled WGS sequence"/>
</dbReference>
<feature type="domain" description="PD-(D/E)XK endonuclease-like" evidence="2">
    <location>
        <begin position="89"/>
        <end position="244"/>
    </location>
</feature>
<evidence type="ECO:0000259" key="2">
    <source>
        <dbReference type="Pfam" id="PF12705"/>
    </source>
</evidence>
<name>A0A1V5SFN4_9BACT</name>
<feature type="compositionally biased region" description="Basic and acidic residues" evidence="1">
    <location>
        <begin position="275"/>
        <end position="285"/>
    </location>
</feature>
<feature type="region of interest" description="Disordered" evidence="1">
    <location>
        <begin position="260"/>
        <end position="285"/>
    </location>
</feature>
<dbReference type="AlphaFoldDB" id="A0A1V5SFN4"/>
<dbReference type="Gene3D" id="3.90.320.10">
    <property type="match status" value="1"/>
</dbReference>
<evidence type="ECO:0000313" key="3">
    <source>
        <dbReference type="EMBL" id="OQA53308.1"/>
    </source>
</evidence>
<organism evidence="3">
    <name type="scientific">candidate division WS2 bacterium ADurb.Bin280</name>
    <dbReference type="NCBI Taxonomy" id="1852829"/>
    <lineage>
        <taxon>Bacteria</taxon>
        <taxon>candidate division WS2</taxon>
    </lineage>
</organism>
<dbReference type="EMBL" id="MWBO01000006">
    <property type="protein sequence ID" value="OQA53308.1"/>
    <property type="molecule type" value="Genomic_DNA"/>
</dbReference>
<dbReference type="Pfam" id="PF12705">
    <property type="entry name" value="PDDEXK_1"/>
    <property type="match status" value="1"/>
</dbReference>
<protein>
    <submittedName>
        <fullName evidence="3">PD-(D/E)XK nuclease superfamily protein</fullName>
    </submittedName>
</protein>
<dbReference type="InterPro" id="IPR011604">
    <property type="entry name" value="PDDEXK-like_dom_sf"/>
</dbReference>
<evidence type="ECO:0000256" key="1">
    <source>
        <dbReference type="SAM" id="MobiDB-lite"/>
    </source>
</evidence>
<sequence>MAFYNPPRLKKYLYDPKSKEPFRLSRSGIDLFVECPRCFYLDKRLGIGRPPGFPFSLNSAVDHLLKKEFDIHRANGESHPLMESYKINAIPFAHKDLNTWRENFEGIKYFYEKANLIISGAIDDIWINDKNQLIVVDYKSTAKEGEVTLDAPWQDGYKRQMEIYQWLFRKNGFDVLESGYFVYCNGDKDKEAFDGKLDFKIKLIEHKGKCDWIEPTINKAKQCLDSDTIPEASEDCDYCKYRKVAENFEGKRQEQSVMIADQITSSDNTSQTPTKSDKFSSGKLF</sequence>
<comment type="caution">
    <text evidence="3">The sequence shown here is derived from an EMBL/GenBank/DDBJ whole genome shotgun (WGS) entry which is preliminary data.</text>
</comment>
<dbReference type="InterPro" id="IPR038726">
    <property type="entry name" value="PDDEXK_AddAB-type"/>
</dbReference>
<reference evidence="3" key="1">
    <citation type="submission" date="2017-02" db="EMBL/GenBank/DDBJ databases">
        <title>Delving into the versatile metabolic prowess of the omnipresent phylum Bacteroidetes.</title>
        <authorList>
            <person name="Nobu M.K."/>
            <person name="Mei R."/>
            <person name="Narihiro T."/>
            <person name="Kuroda K."/>
            <person name="Liu W.-T."/>
        </authorList>
    </citation>
    <scope>NUCLEOTIDE SEQUENCE</scope>
    <source>
        <strain evidence="3">ADurb.Bin280</strain>
    </source>
</reference>
<proteinExistence type="predicted"/>
<accession>A0A1V5SFN4</accession>